<keyword evidence="2" id="KW-1185">Reference proteome</keyword>
<name>C0NSQ2_AJECG</name>
<dbReference type="RefSeq" id="XP_045286399.1">
    <property type="nucleotide sequence ID" value="XM_045433231.1"/>
</dbReference>
<protein>
    <submittedName>
        <fullName evidence="1">Uncharacterized protein</fullName>
    </submittedName>
</protein>
<dbReference type="Proteomes" id="UP000001631">
    <property type="component" value="Unassembled WGS sequence"/>
</dbReference>
<dbReference type="HOGENOM" id="CLU_1547117_0_0_1"/>
<accession>C0NSQ2</accession>
<evidence type="ECO:0000313" key="2">
    <source>
        <dbReference type="Proteomes" id="UP000001631"/>
    </source>
</evidence>
<organism evidence="1 2">
    <name type="scientific">Ajellomyces capsulatus (strain G186AR / H82 / ATCC MYA-2454 / RMSCC 2432)</name>
    <name type="common">Darling's disease fungus</name>
    <name type="synonym">Histoplasma capsulatum</name>
    <dbReference type="NCBI Taxonomy" id="447093"/>
    <lineage>
        <taxon>Eukaryota</taxon>
        <taxon>Fungi</taxon>
        <taxon>Dikarya</taxon>
        <taxon>Ascomycota</taxon>
        <taxon>Pezizomycotina</taxon>
        <taxon>Eurotiomycetes</taxon>
        <taxon>Eurotiomycetidae</taxon>
        <taxon>Onygenales</taxon>
        <taxon>Ajellomycetaceae</taxon>
        <taxon>Histoplasma</taxon>
    </lineage>
</organism>
<dbReference type="InParanoid" id="C0NSQ2"/>
<evidence type="ECO:0000313" key="1">
    <source>
        <dbReference type="EMBL" id="EEH05918.1"/>
    </source>
</evidence>
<proteinExistence type="predicted"/>
<dbReference type="GeneID" id="69039198"/>
<dbReference type="AlphaFoldDB" id="C0NSQ2"/>
<dbReference type="EMBL" id="GG663370">
    <property type="protein sequence ID" value="EEH05918.1"/>
    <property type="molecule type" value="Genomic_DNA"/>
</dbReference>
<sequence>MSPQGCINRLFEATHESIAPTELVEISQASLSGAESAEIRNDPWRIRGSLGDILGISCSNLAKLPHRHPALLLFDQVLTKEYRTDDGERWKVNTCCQKEHTSSPPTTYIGEQSFHSSLNGRVSGRAVLVPYAVQITWTIAILKAGDSPSRDCPVTLAQRLTPDAKLPASSGLG</sequence>
<reference evidence="1" key="1">
    <citation type="submission" date="2009-02" db="EMBL/GenBank/DDBJ databases">
        <title>The Genome Sequence of Ajellomyces capsulatus strain G186AR.</title>
        <authorList>
            <consortium name="The Broad Institute Genome Sequencing Platform"/>
            <person name="Champion M."/>
            <person name="Cuomo C."/>
            <person name="Ma L.-J."/>
            <person name="Henn M.R."/>
            <person name="Sil A."/>
            <person name="Goldman B."/>
            <person name="Young S.K."/>
            <person name="Kodira C.D."/>
            <person name="Zeng Q."/>
            <person name="Koehrsen M."/>
            <person name="Alvarado L."/>
            <person name="Berlin A."/>
            <person name="Borenstein D."/>
            <person name="Chen Z."/>
            <person name="Engels R."/>
            <person name="Freedman E."/>
            <person name="Gellesch M."/>
            <person name="Goldberg J."/>
            <person name="Griggs A."/>
            <person name="Gujja S."/>
            <person name="Heiman D."/>
            <person name="Hepburn T."/>
            <person name="Howarth C."/>
            <person name="Jen D."/>
            <person name="Larson L."/>
            <person name="Lewis B."/>
            <person name="Mehta T."/>
            <person name="Park D."/>
            <person name="Pearson M."/>
            <person name="Roberts A."/>
            <person name="Saif S."/>
            <person name="Shea T."/>
            <person name="Shenoy N."/>
            <person name="Sisk P."/>
            <person name="Stolte C."/>
            <person name="Sykes S."/>
            <person name="Walk T."/>
            <person name="White J."/>
            <person name="Yandava C."/>
            <person name="Klein B."/>
            <person name="McEwen J.G."/>
            <person name="Puccia R."/>
            <person name="Goldman G.H."/>
            <person name="Felipe M.S."/>
            <person name="Nino-Vega G."/>
            <person name="San-Blas G."/>
            <person name="Taylor J."/>
            <person name="Mendoza L."/>
            <person name="Galagan J."/>
            <person name="Nusbaum C."/>
            <person name="Birren B."/>
        </authorList>
    </citation>
    <scope>NUCLEOTIDE SEQUENCE</scope>
    <source>
        <strain evidence="1">G186AR</strain>
    </source>
</reference>
<gene>
    <name evidence="1" type="ORF">HCBG_06182</name>
</gene>